<dbReference type="EMBL" id="JASCZI010272611">
    <property type="protein sequence ID" value="MED6222919.1"/>
    <property type="molecule type" value="Genomic_DNA"/>
</dbReference>
<sequence length="364" mass="42935">MPRMKRTARKQPMEDVVYEEPPQDHPLGKYFKTLDDLNGYMLTFSDRKEIPPRYLEISLISSQSFNSLAKILDNQGLMDFVEIRDRYYSNLVGIAYSTLSIVFNEENKEEFMFKFKLFKKEYELDCHTLASIRNLQYLGSLFDGKHALESWGPNIKQHAYDLFNIQHQSRKKISCSVFNTEMRVLHYILNYVLMSRAHGHGHVTIDDLVIMYAMVNEITINWTYFIVQHMLRFTKGQSSTDFGYVCSRIFNHFRIDLSEEVSKTLGNSGVIDIRTLHHMRRAMEDQGQEEEAPQAHQAPQAPQASHEPQASPSQQPSMLDLMHVLQRIDQNQDRMDRRFQRVNRRLHRIEQYLEIEEDEDEDQD</sequence>
<organism evidence="2 3">
    <name type="scientific">Stylosanthes scabra</name>
    <dbReference type="NCBI Taxonomy" id="79078"/>
    <lineage>
        <taxon>Eukaryota</taxon>
        <taxon>Viridiplantae</taxon>
        <taxon>Streptophyta</taxon>
        <taxon>Embryophyta</taxon>
        <taxon>Tracheophyta</taxon>
        <taxon>Spermatophyta</taxon>
        <taxon>Magnoliopsida</taxon>
        <taxon>eudicotyledons</taxon>
        <taxon>Gunneridae</taxon>
        <taxon>Pentapetalae</taxon>
        <taxon>rosids</taxon>
        <taxon>fabids</taxon>
        <taxon>Fabales</taxon>
        <taxon>Fabaceae</taxon>
        <taxon>Papilionoideae</taxon>
        <taxon>50 kb inversion clade</taxon>
        <taxon>dalbergioids sensu lato</taxon>
        <taxon>Dalbergieae</taxon>
        <taxon>Pterocarpus clade</taxon>
        <taxon>Stylosanthes</taxon>
    </lineage>
</organism>
<comment type="caution">
    <text evidence="2">The sequence shown here is derived from an EMBL/GenBank/DDBJ whole genome shotgun (WGS) entry which is preliminary data.</text>
</comment>
<evidence type="ECO:0000256" key="1">
    <source>
        <dbReference type="SAM" id="MobiDB-lite"/>
    </source>
</evidence>
<name>A0ABU6ZLP9_9FABA</name>
<evidence type="ECO:0000313" key="2">
    <source>
        <dbReference type="EMBL" id="MED6222919.1"/>
    </source>
</evidence>
<proteinExistence type="predicted"/>
<keyword evidence="3" id="KW-1185">Reference proteome</keyword>
<feature type="region of interest" description="Disordered" evidence="1">
    <location>
        <begin position="282"/>
        <end position="315"/>
    </location>
</feature>
<accession>A0ABU6ZLP9</accession>
<dbReference type="Proteomes" id="UP001341840">
    <property type="component" value="Unassembled WGS sequence"/>
</dbReference>
<feature type="compositionally biased region" description="Low complexity" evidence="1">
    <location>
        <begin position="294"/>
        <end position="315"/>
    </location>
</feature>
<gene>
    <name evidence="2" type="ORF">PIB30_069052</name>
</gene>
<evidence type="ECO:0000313" key="3">
    <source>
        <dbReference type="Proteomes" id="UP001341840"/>
    </source>
</evidence>
<reference evidence="2 3" key="1">
    <citation type="journal article" date="2023" name="Plants (Basel)">
        <title>Bridging the Gap: Combining Genomics and Transcriptomics Approaches to Understand Stylosanthes scabra, an Orphan Legume from the Brazilian Caatinga.</title>
        <authorList>
            <person name="Ferreira-Neto J.R.C."/>
            <person name="da Silva M.D."/>
            <person name="Binneck E."/>
            <person name="de Melo N.F."/>
            <person name="da Silva R.H."/>
            <person name="de Melo A.L.T.M."/>
            <person name="Pandolfi V."/>
            <person name="Bustamante F.O."/>
            <person name="Brasileiro-Vidal A.C."/>
            <person name="Benko-Iseppon A.M."/>
        </authorList>
    </citation>
    <scope>NUCLEOTIDE SEQUENCE [LARGE SCALE GENOMIC DNA]</scope>
    <source>
        <tissue evidence="2">Leaves</tissue>
    </source>
</reference>
<feature type="region of interest" description="Disordered" evidence="1">
    <location>
        <begin position="1"/>
        <end position="21"/>
    </location>
</feature>
<protein>
    <submittedName>
        <fullName evidence="2">Uncharacterized protein</fullName>
    </submittedName>
</protein>